<dbReference type="Proteomes" id="UP001485043">
    <property type="component" value="Unassembled WGS sequence"/>
</dbReference>
<keyword evidence="9" id="KW-1185">Reference proteome</keyword>
<proteinExistence type="inferred from homology"/>
<feature type="region of interest" description="Disordered" evidence="6">
    <location>
        <begin position="30"/>
        <end position="63"/>
    </location>
</feature>
<feature type="compositionally biased region" description="Basic residues" evidence="6">
    <location>
        <begin position="30"/>
        <end position="42"/>
    </location>
</feature>
<comment type="subcellular location">
    <subcellularLocation>
        <location evidence="1">Membrane</location>
        <topology evidence="1">Multi-pass membrane protein</topology>
    </subcellularLocation>
</comment>
<protein>
    <recommendedName>
        <fullName evidence="10">Transmembrane protein 19</fullName>
    </recommendedName>
</protein>
<dbReference type="Pfam" id="PF01940">
    <property type="entry name" value="DUF92"/>
    <property type="match status" value="1"/>
</dbReference>
<dbReference type="PANTHER" id="PTHR13353:SF14">
    <property type="entry name" value="PROTEIN PGR"/>
    <property type="match status" value="1"/>
</dbReference>
<name>A0AAW1TGI5_9CHLO</name>
<evidence type="ECO:0000256" key="7">
    <source>
        <dbReference type="SAM" id="Phobius"/>
    </source>
</evidence>
<keyword evidence="5 7" id="KW-0472">Membrane</keyword>
<keyword evidence="4 7" id="KW-1133">Transmembrane helix</keyword>
<evidence type="ECO:0000256" key="4">
    <source>
        <dbReference type="ARBA" id="ARBA00022989"/>
    </source>
</evidence>
<keyword evidence="3 7" id="KW-0812">Transmembrane</keyword>
<accession>A0AAW1TGI5</accession>
<evidence type="ECO:0000256" key="6">
    <source>
        <dbReference type="SAM" id="MobiDB-lite"/>
    </source>
</evidence>
<evidence type="ECO:0000313" key="9">
    <source>
        <dbReference type="Proteomes" id="UP001485043"/>
    </source>
</evidence>
<organism evidence="8 9">
    <name type="scientific">Apatococcus fuscideae</name>
    <dbReference type="NCBI Taxonomy" id="2026836"/>
    <lineage>
        <taxon>Eukaryota</taxon>
        <taxon>Viridiplantae</taxon>
        <taxon>Chlorophyta</taxon>
        <taxon>core chlorophytes</taxon>
        <taxon>Trebouxiophyceae</taxon>
        <taxon>Chlorellales</taxon>
        <taxon>Chlorellaceae</taxon>
        <taxon>Apatococcus</taxon>
    </lineage>
</organism>
<feature type="transmembrane region" description="Helical" evidence="7">
    <location>
        <begin position="332"/>
        <end position="354"/>
    </location>
</feature>
<dbReference type="AlphaFoldDB" id="A0AAW1TGI5"/>
<gene>
    <name evidence="8" type="ORF">WJX84_006432</name>
</gene>
<sequence length="408" mass="42791">MLTTSCAQTPRSRGTCTSDQTLRQVVWQPVKHRRTRGSKLRTRSAAADGAASQGGGQQDDKVQEALKRAQEGVSCAESSLQNIEHLPSNKVARHSVMKHFSRLLIVAAVAVGLPATQCFGLAWQILLATFGGCGFAGFGYRKGSLSPSGAIAACFVGAATLTTSLRIGLALLAFYYTSSKLTAYKEEVKDVAEEFKKGGQRDWRQVLCNGGIPSVLALAYGYLTRCADIPLSSQQAFWPTACLGAAIGYYASCCADTWASELGQLSEDTPVLITTLRPVRKGTNGGITRLGLMASVGGGLLVGTAAYVAGLIAPTLSAVPGALHLARGQWPLILLGLVAGLFGSLVDSVLGATIQFTGYNRTSQKLTSKHGPDVVAISGIALLTNNVVNLVSAALTALLMAFMCVKTF</sequence>
<feature type="transmembrane region" description="Helical" evidence="7">
    <location>
        <begin position="150"/>
        <end position="176"/>
    </location>
</feature>
<evidence type="ECO:0000256" key="3">
    <source>
        <dbReference type="ARBA" id="ARBA00022692"/>
    </source>
</evidence>
<dbReference type="PANTHER" id="PTHR13353">
    <property type="entry name" value="TRANSMEMBRANE PROTEIN 19"/>
    <property type="match status" value="1"/>
</dbReference>
<feature type="transmembrane region" description="Helical" evidence="7">
    <location>
        <begin position="103"/>
        <end position="130"/>
    </location>
</feature>
<comment type="caution">
    <text evidence="8">The sequence shown here is derived from an EMBL/GenBank/DDBJ whole genome shotgun (WGS) entry which is preliminary data.</text>
</comment>
<feature type="transmembrane region" description="Helical" evidence="7">
    <location>
        <begin position="290"/>
        <end position="312"/>
    </location>
</feature>
<dbReference type="InterPro" id="IPR002794">
    <property type="entry name" value="DUF92_TMEM19"/>
</dbReference>
<evidence type="ECO:0000256" key="1">
    <source>
        <dbReference type="ARBA" id="ARBA00004141"/>
    </source>
</evidence>
<evidence type="ECO:0008006" key="10">
    <source>
        <dbReference type="Google" id="ProtNLM"/>
    </source>
</evidence>
<evidence type="ECO:0000256" key="5">
    <source>
        <dbReference type="ARBA" id="ARBA00023136"/>
    </source>
</evidence>
<reference evidence="8 9" key="1">
    <citation type="journal article" date="2024" name="Nat. Commun.">
        <title>Phylogenomics reveals the evolutionary origins of lichenization in chlorophyte algae.</title>
        <authorList>
            <person name="Puginier C."/>
            <person name="Libourel C."/>
            <person name="Otte J."/>
            <person name="Skaloud P."/>
            <person name="Haon M."/>
            <person name="Grisel S."/>
            <person name="Petersen M."/>
            <person name="Berrin J.G."/>
            <person name="Delaux P.M."/>
            <person name="Dal Grande F."/>
            <person name="Keller J."/>
        </authorList>
    </citation>
    <scope>NUCLEOTIDE SEQUENCE [LARGE SCALE GENOMIC DNA]</scope>
    <source>
        <strain evidence="8 9">SAG 2523</strain>
    </source>
</reference>
<evidence type="ECO:0000313" key="8">
    <source>
        <dbReference type="EMBL" id="KAK9868553.1"/>
    </source>
</evidence>
<dbReference type="EMBL" id="JALJOV010000023">
    <property type="protein sequence ID" value="KAK9868553.1"/>
    <property type="molecule type" value="Genomic_DNA"/>
</dbReference>
<comment type="similarity">
    <text evidence="2">Belongs to the TMEM19 family.</text>
</comment>
<feature type="transmembrane region" description="Helical" evidence="7">
    <location>
        <begin position="374"/>
        <end position="402"/>
    </location>
</feature>
<evidence type="ECO:0000256" key="2">
    <source>
        <dbReference type="ARBA" id="ARBA00009012"/>
    </source>
</evidence>
<dbReference type="GO" id="GO:0016020">
    <property type="term" value="C:membrane"/>
    <property type="evidence" value="ECO:0007669"/>
    <property type="project" value="UniProtKB-SubCell"/>
</dbReference>